<accession>A0A1Y2B4L9</accession>
<comment type="caution">
    <text evidence="2">The sequence shown here is derived from an EMBL/GenBank/DDBJ whole genome shotgun (WGS) entry which is preliminary data.</text>
</comment>
<evidence type="ECO:0000256" key="1">
    <source>
        <dbReference type="SAM" id="MobiDB-lite"/>
    </source>
</evidence>
<proteinExistence type="predicted"/>
<feature type="region of interest" description="Disordered" evidence="1">
    <location>
        <begin position="1"/>
        <end position="24"/>
    </location>
</feature>
<name>A0A1Y2B4L9_9TREE</name>
<dbReference type="EMBL" id="MCFC01000023">
    <property type="protein sequence ID" value="ORY29778.1"/>
    <property type="molecule type" value="Genomic_DNA"/>
</dbReference>
<sequence length="182" mass="19530">MPSSATKSAATSASTRTATIGTHTVATGARTRTVATGPSTAMVATGASALTVATDTSGRDVATGTCTRTVVLGREGCREFRVASYLKERKIQADKVMSAKAGRRSVPYLMLVSPDTCARYHTTIQYTELGPKFDEFPDELFDEVTSYITVIERQWSNGLPMLSRYRFTGDGFHPNAVQSSAS</sequence>
<reference evidence="2 3" key="1">
    <citation type="submission" date="2016-07" db="EMBL/GenBank/DDBJ databases">
        <title>Pervasive Adenine N6-methylation of Active Genes in Fungi.</title>
        <authorList>
            <consortium name="DOE Joint Genome Institute"/>
            <person name="Mondo S.J."/>
            <person name="Dannebaum R.O."/>
            <person name="Kuo R.C."/>
            <person name="Labutti K."/>
            <person name="Haridas S."/>
            <person name="Kuo A."/>
            <person name="Salamov A."/>
            <person name="Ahrendt S.R."/>
            <person name="Lipzen A."/>
            <person name="Sullivan W."/>
            <person name="Andreopoulos W.B."/>
            <person name="Clum A."/>
            <person name="Lindquist E."/>
            <person name="Daum C."/>
            <person name="Ramamoorthy G.K."/>
            <person name="Gryganskyi A."/>
            <person name="Culley D."/>
            <person name="Magnuson J.K."/>
            <person name="James T.Y."/>
            <person name="O'Malley M.A."/>
            <person name="Stajich J.E."/>
            <person name="Spatafora J.W."/>
            <person name="Visel A."/>
            <person name="Grigoriev I.V."/>
        </authorList>
    </citation>
    <scope>NUCLEOTIDE SEQUENCE [LARGE SCALE GENOMIC DNA]</scope>
    <source>
        <strain evidence="2 3">68-887.2</strain>
    </source>
</reference>
<dbReference type="AlphaFoldDB" id="A0A1Y2B4L9"/>
<evidence type="ECO:0000313" key="3">
    <source>
        <dbReference type="Proteomes" id="UP000193986"/>
    </source>
</evidence>
<keyword evidence="3" id="KW-1185">Reference proteome</keyword>
<dbReference type="InParanoid" id="A0A1Y2B4L9"/>
<protein>
    <submittedName>
        <fullName evidence="2">Uncharacterized protein</fullName>
    </submittedName>
</protein>
<organism evidence="2 3">
    <name type="scientific">Naematelia encephala</name>
    <dbReference type="NCBI Taxonomy" id="71784"/>
    <lineage>
        <taxon>Eukaryota</taxon>
        <taxon>Fungi</taxon>
        <taxon>Dikarya</taxon>
        <taxon>Basidiomycota</taxon>
        <taxon>Agaricomycotina</taxon>
        <taxon>Tremellomycetes</taxon>
        <taxon>Tremellales</taxon>
        <taxon>Naemateliaceae</taxon>
        <taxon>Naematelia</taxon>
    </lineage>
</organism>
<evidence type="ECO:0000313" key="2">
    <source>
        <dbReference type="EMBL" id="ORY29778.1"/>
    </source>
</evidence>
<gene>
    <name evidence="2" type="ORF">BCR39DRAFT_574548</name>
</gene>
<dbReference type="Proteomes" id="UP000193986">
    <property type="component" value="Unassembled WGS sequence"/>
</dbReference>